<organism evidence="2 3">
    <name type="scientific">Capsicum annuum</name>
    <name type="common">Capsicum pepper</name>
    <dbReference type="NCBI Taxonomy" id="4072"/>
    <lineage>
        <taxon>Eukaryota</taxon>
        <taxon>Viridiplantae</taxon>
        <taxon>Streptophyta</taxon>
        <taxon>Embryophyta</taxon>
        <taxon>Tracheophyta</taxon>
        <taxon>Spermatophyta</taxon>
        <taxon>Magnoliopsida</taxon>
        <taxon>eudicotyledons</taxon>
        <taxon>Gunneridae</taxon>
        <taxon>Pentapetalae</taxon>
        <taxon>asterids</taxon>
        <taxon>lamiids</taxon>
        <taxon>Solanales</taxon>
        <taxon>Solanaceae</taxon>
        <taxon>Solanoideae</taxon>
        <taxon>Capsiceae</taxon>
        <taxon>Capsicum</taxon>
    </lineage>
</organism>
<evidence type="ECO:0000313" key="3">
    <source>
        <dbReference type="Proteomes" id="UP000222542"/>
    </source>
</evidence>
<feature type="region of interest" description="Disordered" evidence="1">
    <location>
        <begin position="88"/>
        <end position="118"/>
    </location>
</feature>
<dbReference type="OMA" id="ADAINMD"/>
<comment type="caution">
    <text evidence="2">The sequence shown here is derived from an EMBL/GenBank/DDBJ whole genome shotgun (WGS) entry which is preliminary data.</text>
</comment>
<gene>
    <name evidence="2" type="ORF">T459_11687</name>
</gene>
<protein>
    <submittedName>
        <fullName evidence="2">Uncharacterized protein</fullName>
    </submittedName>
</protein>
<proteinExistence type="predicted"/>
<evidence type="ECO:0000256" key="1">
    <source>
        <dbReference type="SAM" id="MobiDB-lite"/>
    </source>
</evidence>
<dbReference type="AlphaFoldDB" id="A0A2G2ZMV9"/>
<dbReference type="EMBL" id="AYRZ02000004">
    <property type="protein sequence ID" value="PHT83244.1"/>
    <property type="molecule type" value="Genomic_DNA"/>
</dbReference>
<feature type="compositionally biased region" description="Basic and acidic residues" evidence="1">
    <location>
        <begin position="108"/>
        <end position="118"/>
    </location>
</feature>
<sequence>MTAEAAAPGGNLTSLLCDEFSQTSINFSEFEDSTDSPASTKVNALMADAINMDEKFAIMEQTIKVLKKSVEDKDLQIAQLMDKLESFSPGELNHDPTYSPGFTLQNKNIDKSPSKIKS</sequence>
<name>A0A2G2ZMV9_CAPAN</name>
<dbReference type="Gramene" id="PHT83244">
    <property type="protein sequence ID" value="PHT83244"/>
    <property type="gene ID" value="T459_11687"/>
</dbReference>
<dbReference type="Proteomes" id="UP000222542">
    <property type="component" value="Unassembled WGS sequence"/>
</dbReference>
<evidence type="ECO:0000313" key="2">
    <source>
        <dbReference type="EMBL" id="PHT83244.1"/>
    </source>
</evidence>
<keyword evidence="3" id="KW-1185">Reference proteome</keyword>
<reference evidence="2 3" key="1">
    <citation type="journal article" date="2014" name="Nat. Genet.">
        <title>Genome sequence of the hot pepper provides insights into the evolution of pungency in Capsicum species.</title>
        <authorList>
            <person name="Kim S."/>
            <person name="Park M."/>
            <person name="Yeom S.I."/>
            <person name="Kim Y.M."/>
            <person name="Lee J.M."/>
            <person name="Lee H.A."/>
            <person name="Seo E."/>
            <person name="Choi J."/>
            <person name="Cheong K."/>
            <person name="Kim K.T."/>
            <person name="Jung K."/>
            <person name="Lee G.W."/>
            <person name="Oh S.K."/>
            <person name="Bae C."/>
            <person name="Kim S.B."/>
            <person name="Lee H.Y."/>
            <person name="Kim S.Y."/>
            <person name="Kim M.S."/>
            <person name="Kang B.C."/>
            <person name="Jo Y.D."/>
            <person name="Yang H.B."/>
            <person name="Jeong H.J."/>
            <person name="Kang W.H."/>
            <person name="Kwon J.K."/>
            <person name="Shin C."/>
            <person name="Lim J.Y."/>
            <person name="Park J.H."/>
            <person name="Huh J.H."/>
            <person name="Kim J.S."/>
            <person name="Kim B.D."/>
            <person name="Cohen O."/>
            <person name="Paran I."/>
            <person name="Suh M.C."/>
            <person name="Lee S.B."/>
            <person name="Kim Y.K."/>
            <person name="Shin Y."/>
            <person name="Noh S.J."/>
            <person name="Park J."/>
            <person name="Seo Y.S."/>
            <person name="Kwon S.Y."/>
            <person name="Kim H.A."/>
            <person name="Park J.M."/>
            <person name="Kim H.J."/>
            <person name="Choi S.B."/>
            <person name="Bosland P.W."/>
            <person name="Reeves G."/>
            <person name="Jo S.H."/>
            <person name="Lee B.W."/>
            <person name="Cho H.T."/>
            <person name="Choi H.S."/>
            <person name="Lee M.S."/>
            <person name="Yu Y."/>
            <person name="Do Choi Y."/>
            <person name="Park B.S."/>
            <person name="van Deynze A."/>
            <person name="Ashrafi H."/>
            <person name="Hill T."/>
            <person name="Kim W.T."/>
            <person name="Pai H.S."/>
            <person name="Ahn H.K."/>
            <person name="Yeam I."/>
            <person name="Giovannoni J.J."/>
            <person name="Rose J.K."/>
            <person name="Sorensen I."/>
            <person name="Lee S.J."/>
            <person name="Kim R.W."/>
            <person name="Choi I.Y."/>
            <person name="Choi B.S."/>
            <person name="Lim J.S."/>
            <person name="Lee Y.H."/>
            <person name="Choi D."/>
        </authorList>
    </citation>
    <scope>NUCLEOTIDE SEQUENCE [LARGE SCALE GENOMIC DNA]</scope>
    <source>
        <strain evidence="3">cv. CM334</strain>
    </source>
</reference>
<accession>A0A2G2ZMV9</accession>
<reference evidence="2 3" key="2">
    <citation type="journal article" date="2017" name="Genome Biol.">
        <title>New reference genome sequences of hot pepper reveal the massive evolution of plant disease-resistance genes by retroduplication.</title>
        <authorList>
            <person name="Kim S."/>
            <person name="Park J."/>
            <person name="Yeom S.I."/>
            <person name="Kim Y.M."/>
            <person name="Seo E."/>
            <person name="Kim K.T."/>
            <person name="Kim M.S."/>
            <person name="Lee J.M."/>
            <person name="Cheong K."/>
            <person name="Shin H.S."/>
            <person name="Kim S.B."/>
            <person name="Han K."/>
            <person name="Lee J."/>
            <person name="Park M."/>
            <person name="Lee H.A."/>
            <person name="Lee H.Y."/>
            <person name="Lee Y."/>
            <person name="Oh S."/>
            <person name="Lee J.H."/>
            <person name="Choi E."/>
            <person name="Choi E."/>
            <person name="Lee S.E."/>
            <person name="Jeon J."/>
            <person name="Kim H."/>
            <person name="Choi G."/>
            <person name="Song H."/>
            <person name="Lee J."/>
            <person name="Lee S.C."/>
            <person name="Kwon J.K."/>
            <person name="Lee H.Y."/>
            <person name="Koo N."/>
            <person name="Hong Y."/>
            <person name="Kim R.W."/>
            <person name="Kang W.H."/>
            <person name="Huh J.H."/>
            <person name="Kang B.C."/>
            <person name="Yang T.J."/>
            <person name="Lee Y.H."/>
            <person name="Bennetzen J.L."/>
            <person name="Choi D."/>
        </authorList>
    </citation>
    <scope>NUCLEOTIDE SEQUENCE [LARGE SCALE GENOMIC DNA]</scope>
    <source>
        <strain evidence="3">cv. CM334</strain>
    </source>
</reference>